<name>R7RXK2_STEHR</name>
<dbReference type="AlphaFoldDB" id="R7RXK2"/>
<dbReference type="Proteomes" id="UP000053927">
    <property type="component" value="Unassembled WGS sequence"/>
</dbReference>
<reference evidence="2" key="1">
    <citation type="journal article" date="2012" name="Science">
        <title>The Paleozoic origin of enzymatic lignin decomposition reconstructed from 31 fungal genomes.</title>
        <authorList>
            <person name="Floudas D."/>
            <person name="Binder M."/>
            <person name="Riley R."/>
            <person name="Barry K."/>
            <person name="Blanchette R.A."/>
            <person name="Henrissat B."/>
            <person name="Martinez A.T."/>
            <person name="Otillar R."/>
            <person name="Spatafora J.W."/>
            <person name="Yadav J.S."/>
            <person name="Aerts A."/>
            <person name="Benoit I."/>
            <person name="Boyd A."/>
            <person name="Carlson A."/>
            <person name="Copeland A."/>
            <person name="Coutinho P.M."/>
            <person name="de Vries R.P."/>
            <person name="Ferreira P."/>
            <person name="Findley K."/>
            <person name="Foster B."/>
            <person name="Gaskell J."/>
            <person name="Glotzer D."/>
            <person name="Gorecki P."/>
            <person name="Heitman J."/>
            <person name="Hesse C."/>
            <person name="Hori C."/>
            <person name="Igarashi K."/>
            <person name="Jurgens J.A."/>
            <person name="Kallen N."/>
            <person name="Kersten P."/>
            <person name="Kohler A."/>
            <person name="Kuees U."/>
            <person name="Kumar T.K.A."/>
            <person name="Kuo A."/>
            <person name="LaButti K."/>
            <person name="Larrondo L.F."/>
            <person name="Lindquist E."/>
            <person name="Ling A."/>
            <person name="Lombard V."/>
            <person name="Lucas S."/>
            <person name="Lundell T."/>
            <person name="Martin R."/>
            <person name="McLaughlin D.J."/>
            <person name="Morgenstern I."/>
            <person name="Morin E."/>
            <person name="Murat C."/>
            <person name="Nagy L.G."/>
            <person name="Nolan M."/>
            <person name="Ohm R.A."/>
            <person name="Patyshakuliyeva A."/>
            <person name="Rokas A."/>
            <person name="Ruiz-Duenas F.J."/>
            <person name="Sabat G."/>
            <person name="Salamov A."/>
            <person name="Samejima M."/>
            <person name="Schmutz J."/>
            <person name="Slot J.C."/>
            <person name="St John F."/>
            <person name="Stenlid J."/>
            <person name="Sun H."/>
            <person name="Sun S."/>
            <person name="Syed K."/>
            <person name="Tsang A."/>
            <person name="Wiebenga A."/>
            <person name="Young D."/>
            <person name="Pisabarro A."/>
            <person name="Eastwood D.C."/>
            <person name="Martin F."/>
            <person name="Cullen D."/>
            <person name="Grigoriev I.V."/>
            <person name="Hibbett D.S."/>
        </authorList>
    </citation>
    <scope>NUCLEOTIDE SEQUENCE [LARGE SCALE GENOMIC DNA]</scope>
    <source>
        <strain evidence="2">FP-91666</strain>
    </source>
</reference>
<gene>
    <name evidence="1" type="ORF">STEHIDRAFT_69931</name>
</gene>
<keyword evidence="2" id="KW-1185">Reference proteome</keyword>
<dbReference type="OMA" id="DWITIYT"/>
<sequence length="121" mass="14239">MVKIVNALTARKEIGAPMACLYLLKHPDHYTNFKFIVWYWPQFVNHIKEEFGIPLYGSDKNRDKVTIRRVEESIVSLSPVIDYIYRPSVYGNVCLYDWITIYTKKYCGPARSRKDKNTVND</sequence>
<feature type="non-terminal residue" evidence="1">
    <location>
        <position position="121"/>
    </location>
</feature>
<evidence type="ECO:0000313" key="1">
    <source>
        <dbReference type="EMBL" id="EIM79102.1"/>
    </source>
</evidence>
<proteinExistence type="predicted"/>
<protein>
    <submittedName>
        <fullName evidence="1">Uncharacterized protein</fullName>
    </submittedName>
</protein>
<dbReference type="RefSeq" id="XP_007311810.1">
    <property type="nucleotide sequence ID" value="XM_007311748.1"/>
</dbReference>
<evidence type="ECO:0000313" key="2">
    <source>
        <dbReference type="Proteomes" id="UP000053927"/>
    </source>
</evidence>
<dbReference type="OrthoDB" id="3259294at2759"/>
<accession>R7RXK2</accession>
<dbReference type="EMBL" id="JH687412">
    <property type="protein sequence ID" value="EIM79102.1"/>
    <property type="molecule type" value="Genomic_DNA"/>
</dbReference>
<dbReference type="KEGG" id="shs:STEHIDRAFT_69931"/>
<dbReference type="GeneID" id="18806595"/>
<organism evidence="1 2">
    <name type="scientific">Stereum hirsutum (strain FP-91666)</name>
    <name type="common">White-rot fungus</name>
    <dbReference type="NCBI Taxonomy" id="721885"/>
    <lineage>
        <taxon>Eukaryota</taxon>
        <taxon>Fungi</taxon>
        <taxon>Dikarya</taxon>
        <taxon>Basidiomycota</taxon>
        <taxon>Agaricomycotina</taxon>
        <taxon>Agaricomycetes</taxon>
        <taxon>Russulales</taxon>
        <taxon>Stereaceae</taxon>
        <taxon>Stereum</taxon>
    </lineage>
</organism>